<dbReference type="Gene3D" id="2.60.210.10">
    <property type="entry name" value="Apoptosis, Tumor Necrosis Factor Receptor Associated Protein 2, Chain A"/>
    <property type="match status" value="2"/>
</dbReference>
<dbReference type="PANTHER" id="PTHR46162:SF2">
    <property type="entry name" value="ANKYRIN REPEAT-CONTAINING PROTEIN-RELATED"/>
    <property type="match status" value="1"/>
</dbReference>
<gene>
    <name evidence="2" type="ORF">SAY86_028768</name>
</gene>
<name>A0AAN7RB25_TRANT</name>
<feature type="domain" description="MATH" evidence="1">
    <location>
        <begin position="57"/>
        <end position="132"/>
    </location>
</feature>
<dbReference type="InterPro" id="IPR008974">
    <property type="entry name" value="TRAF-like"/>
</dbReference>
<organism evidence="2 3">
    <name type="scientific">Trapa natans</name>
    <name type="common">Water chestnut</name>
    <dbReference type="NCBI Taxonomy" id="22666"/>
    <lineage>
        <taxon>Eukaryota</taxon>
        <taxon>Viridiplantae</taxon>
        <taxon>Streptophyta</taxon>
        <taxon>Embryophyta</taxon>
        <taxon>Tracheophyta</taxon>
        <taxon>Spermatophyta</taxon>
        <taxon>Magnoliopsida</taxon>
        <taxon>eudicotyledons</taxon>
        <taxon>Gunneridae</taxon>
        <taxon>Pentapetalae</taxon>
        <taxon>rosids</taxon>
        <taxon>malvids</taxon>
        <taxon>Myrtales</taxon>
        <taxon>Lythraceae</taxon>
        <taxon>Trapa</taxon>
    </lineage>
</organism>
<dbReference type="AlphaFoldDB" id="A0AAN7RB25"/>
<dbReference type="CDD" id="cd00121">
    <property type="entry name" value="MATH"/>
    <property type="match status" value="1"/>
</dbReference>
<dbReference type="Proteomes" id="UP001346149">
    <property type="component" value="Unassembled WGS sequence"/>
</dbReference>
<keyword evidence="3" id="KW-1185">Reference proteome</keyword>
<dbReference type="PROSITE" id="PS50144">
    <property type="entry name" value="MATH"/>
    <property type="match status" value="2"/>
</dbReference>
<protein>
    <recommendedName>
        <fullName evidence="1">MATH domain-containing protein</fullName>
    </recommendedName>
</protein>
<accession>A0AAN7RB25</accession>
<evidence type="ECO:0000259" key="1">
    <source>
        <dbReference type="PROSITE" id="PS50144"/>
    </source>
</evidence>
<dbReference type="PANTHER" id="PTHR46162">
    <property type="entry name" value="TRAF-LIKE FAMILY PROTEIN"/>
    <property type="match status" value="1"/>
</dbReference>
<dbReference type="EMBL" id="JAXQNO010000006">
    <property type="protein sequence ID" value="KAK4796442.1"/>
    <property type="molecule type" value="Genomic_DNA"/>
</dbReference>
<dbReference type="SUPFAM" id="SSF49599">
    <property type="entry name" value="TRAF domain-like"/>
    <property type="match status" value="2"/>
</dbReference>
<reference evidence="2 3" key="1">
    <citation type="journal article" date="2023" name="Hortic Res">
        <title>Pangenome of water caltrop reveals structural variations and asymmetric subgenome divergence after allopolyploidization.</title>
        <authorList>
            <person name="Zhang X."/>
            <person name="Chen Y."/>
            <person name="Wang L."/>
            <person name="Yuan Y."/>
            <person name="Fang M."/>
            <person name="Shi L."/>
            <person name="Lu R."/>
            <person name="Comes H.P."/>
            <person name="Ma Y."/>
            <person name="Chen Y."/>
            <person name="Huang G."/>
            <person name="Zhou Y."/>
            <person name="Zheng Z."/>
            <person name="Qiu Y."/>
        </authorList>
    </citation>
    <scope>NUCLEOTIDE SEQUENCE [LARGE SCALE GENOMIC DNA]</scope>
    <source>
        <strain evidence="2">F231</strain>
    </source>
</reference>
<sequence>MKPESGLDQFIPLKTFNDSRNGYLVDDMCVLGAEVFVSKEKSTGNGEGLTMLKDGVRDKYIWKIENFSSLDKEYYDSKQFAAGNYKWNLRFYPNGKGQKASGSGATSLCTGTKVLAEFTLRILDQVQARNYS</sequence>
<proteinExistence type="predicted"/>
<evidence type="ECO:0000313" key="3">
    <source>
        <dbReference type="Proteomes" id="UP001346149"/>
    </source>
</evidence>
<feature type="domain" description="MATH" evidence="1">
    <location>
        <begin position="1"/>
        <end position="35"/>
    </location>
</feature>
<dbReference type="Pfam" id="PF22486">
    <property type="entry name" value="MATH_2"/>
    <property type="match status" value="1"/>
</dbReference>
<comment type="caution">
    <text evidence="2">The sequence shown here is derived from an EMBL/GenBank/DDBJ whole genome shotgun (WGS) entry which is preliminary data.</text>
</comment>
<evidence type="ECO:0000313" key="2">
    <source>
        <dbReference type="EMBL" id="KAK4796442.1"/>
    </source>
</evidence>
<dbReference type="InterPro" id="IPR002083">
    <property type="entry name" value="MATH/TRAF_dom"/>
</dbReference>